<evidence type="ECO:0000313" key="2">
    <source>
        <dbReference type="Proteomes" id="UP001140272"/>
    </source>
</evidence>
<accession>A0A9X2YGJ7</accession>
<protein>
    <submittedName>
        <fullName evidence="1">SAM-dependent methyltransferase</fullName>
    </submittedName>
</protein>
<organism evidence="1 2">
    <name type="scientific">Mycolicibacterium rufum</name>
    <dbReference type="NCBI Taxonomy" id="318424"/>
    <lineage>
        <taxon>Bacteria</taxon>
        <taxon>Bacillati</taxon>
        <taxon>Actinomycetota</taxon>
        <taxon>Actinomycetes</taxon>
        <taxon>Mycobacteriales</taxon>
        <taxon>Mycobacteriaceae</taxon>
        <taxon>Mycolicibacterium</taxon>
    </lineage>
</organism>
<dbReference type="GO" id="GO:0032259">
    <property type="term" value="P:methylation"/>
    <property type="evidence" value="ECO:0007669"/>
    <property type="project" value="UniProtKB-KW"/>
</dbReference>
<reference evidence="1" key="1">
    <citation type="submission" date="2020-07" db="EMBL/GenBank/DDBJ databases">
        <authorList>
            <person name="Pettersson B.M.F."/>
            <person name="Behra P.R.K."/>
            <person name="Ramesh M."/>
            <person name="Das S."/>
            <person name="Dasgupta S."/>
            <person name="Kirsebom L.A."/>
        </authorList>
    </citation>
    <scope>NUCLEOTIDE SEQUENCE</scope>
    <source>
        <strain evidence="1">DSM 45406</strain>
    </source>
</reference>
<dbReference type="EMBL" id="JACKRN010000890">
    <property type="protein sequence ID" value="MCV7073552.1"/>
    <property type="molecule type" value="Genomic_DNA"/>
</dbReference>
<dbReference type="AlphaFoldDB" id="A0A9X2YGJ7"/>
<dbReference type="Proteomes" id="UP001140272">
    <property type="component" value="Unassembled WGS sequence"/>
</dbReference>
<reference evidence="1" key="2">
    <citation type="journal article" date="2022" name="BMC Genomics">
        <title>Comparative genome analysis of mycobacteria focusing on tRNA and non-coding RNA.</title>
        <authorList>
            <person name="Behra P.R.K."/>
            <person name="Pettersson B.M.F."/>
            <person name="Ramesh M."/>
            <person name="Das S."/>
            <person name="Dasgupta S."/>
            <person name="Kirsebom L.A."/>
        </authorList>
    </citation>
    <scope>NUCLEOTIDE SEQUENCE</scope>
    <source>
        <strain evidence="1">DSM 45406</strain>
    </source>
</reference>
<gene>
    <name evidence="1" type="ORF">H7H73_27790</name>
</gene>
<name>A0A9X2YGJ7_9MYCO</name>
<sequence length="53" mass="5511">MTSPSIWSAGRYDAVGERIAHIAERVVDAAARRRPLDGATVVDLACATGSGRG</sequence>
<feature type="non-terminal residue" evidence="1">
    <location>
        <position position="53"/>
    </location>
</feature>
<dbReference type="GO" id="GO:0008168">
    <property type="term" value="F:methyltransferase activity"/>
    <property type="evidence" value="ECO:0007669"/>
    <property type="project" value="UniProtKB-KW"/>
</dbReference>
<keyword evidence="1" id="KW-0808">Transferase</keyword>
<keyword evidence="1" id="KW-0489">Methyltransferase</keyword>
<comment type="caution">
    <text evidence="1">The sequence shown here is derived from an EMBL/GenBank/DDBJ whole genome shotgun (WGS) entry which is preliminary data.</text>
</comment>
<evidence type="ECO:0000313" key="1">
    <source>
        <dbReference type="EMBL" id="MCV7073552.1"/>
    </source>
</evidence>
<proteinExistence type="predicted"/>